<accession>A0A916PDR0</accession>
<gene>
    <name evidence="1" type="ORF">ERS007739_05449</name>
</gene>
<sequence length="29" mass="3070">MLVVSTPLAIGVEESSDTRVSPWVTASHT</sequence>
<dbReference type="AlphaFoldDB" id="A0A916PDR0"/>
<evidence type="ECO:0000313" key="1">
    <source>
        <dbReference type="EMBL" id="CPB86484.1"/>
    </source>
</evidence>
<protein>
    <submittedName>
        <fullName evidence="1">Uncharacterized protein</fullName>
    </submittedName>
</protein>
<name>A0A916PDR0_MYCTX</name>
<organism evidence="1 2">
    <name type="scientific">Mycobacterium tuberculosis</name>
    <dbReference type="NCBI Taxonomy" id="1773"/>
    <lineage>
        <taxon>Bacteria</taxon>
        <taxon>Bacillati</taxon>
        <taxon>Actinomycetota</taxon>
        <taxon>Actinomycetes</taxon>
        <taxon>Mycobacteriales</taxon>
        <taxon>Mycobacteriaceae</taxon>
        <taxon>Mycobacterium</taxon>
        <taxon>Mycobacterium tuberculosis complex</taxon>
    </lineage>
</organism>
<dbReference type="EMBL" id="CSBK01004406">
    <property type="protein sequence ID" value="CPB86484.1"/>
    <property type="molecule type" value="Genomic_DNA"/>
</dbReference>
<proteinExistence type="predicted"/>
<evidence type="ECO:0000313" key="2">
    <source>
        <dbReference type="Proteomes" id="UP000039021"/>
    </source>
</evidence>
<comment type="caution">
    <text evidence="1">The sequence shown here is derived from an EMBL/GenBank/DDBJ whole genome shotgun (WGS) entry which is preliminary data.</text>
</comment>
<reference evidence="2" key="1">
    <citation type="submission" date="2015-03" db="EMBL/GenBank/DDBJ databases">
        <authorList>
            <consortium name="Pathogen Informatics"/>
        </authorList>
    </citation>
    <scope>NUCLEOTIDE SEQUENCE [LARGE SCALE GENOMIC DNA]</scope>
    <source>
        <strain evidence="2">N09902308</strain>
    </source>
</reference>
<dbReference type="Proteomes" id="UP000039021">
    <property type="component" value="Unassembled WGS sequence"/>
</dbReference>